<proteinExistence type="predicted"/>
<accession>A0A0A8Z2B1</accession>
<dbReference type="EMBL" id="GBRH01266072">
    <property type="protein sequence ID" value="JAD31823.1"/>
    <property type="molecule type" value="Transcribed_RNA"/>
</dbReference>
<reference evidence="1" key="1">
    <citation type="submission" date="2014-09" db="EMBL/GenBank/DDBJ databases">
        <authorList>
            <person name="Magalhaes I.L.F."/>
            <person name="Oliveira U."/>
            <person name="Santos F.R."/>
            <person name="Vidigal T.H.D.A."/>
            <person name="Brescovit A.D."/>
            <person name="Santos A.J."/>
        </authorList>
    </citation>
    <scope>NUCLEOTIDE SEQUENCE</scope>
    <source>
        <tissue evidence="1">Shoot tissue taken approximately 20 cm above the soil surface</tissue>
    </source>
</reference>
<sequence length="45" mass="5208">MERQTAVALHYLFFQFFFSSLFLLQCASNPLLVELIRGTIVATDR</sequence>
<protein>
    <submittedName>
        <fullName evidence="1">Uncharacterized protein</fullName>
    </submittedName>
</protein>
<evidence type="ECO:0000313" key="1">
    <source>
        <dbReference type="EMBL" id="JAD31823.1"/>
    </source>
</evidence>
<dbReference type="AlphaFoldDB" id="A0A0A8Z2B1"/>
<reference evidence="1" key="2">
    <citation type="journal article" date="2015" name="Data Brief">
        <title>Shoot transcriptome of the giant reed, Arundo donax.</title>
        <authorList>
            <person name="Barrero R.A."/>
            <person name="Guerrero F.D."/>
            <person name="Moolhuijzen P."/>
            <person name="Goolsby J.A."/>
            <person name="Tidwell J."/>
            <person name="Bellgard S.E."/>
            <person name="Bellgard M.I."/>
        </authorList>
    </citation>
    <scope>NUCLEOTIDE SEQUENCE</scope>
    <source>
        <tissue evidence="1">Shoot tissue taken approximately 20 cm above the soil surface</tissue>
    </source>
</reference>
<name>A0A0A8Z2B1_ARUDO</name>
<organism evidence="1">
    <name type="scientific">Arundo donax</name>
    <name type="common">Giant reed</name>
    <name type="synonym">Donax arundinaceus</name>
    <dbReference type="NCBI Taxonomy" id="35708"/>
    <lineage>
        <taxon>Eukaryota</taxon>
        <taxon>Viridiplantae</taxon>
        <taxon>Streptophyta</taxon>
        <taxon>Embryophyta</taxon>
        <taxon>Tracheophyta</taxon>
        <taxon>Spermatophyta</taxon>
        <taxon>Magnoliopsida</taxon>
        <taxon>Liliopsida</taxon>
        <taxon>Poales</taxon>
        <taxon>Poaceae</taxon>
        <taxon>PACMAD clade</taxon>
        <taxon>Arundinoideae</taxon>
        <taxon>Arundineae</taxon>
        <taxon>Arundo</taxon>
    </lineage>
</organism>